<dbReference type="Proteomes" id="UP001732700">
    <property type="component" value="Chromosome 3D"/>
</dbReference>
<reference evidence="1" key="1">
    <citation type="submission" date="2021-05" db="EMBL/GenBank/DDBJ databases">
        <authorList>
            <person name="Scholz U."/>
            <person name="Mascher M."/>
            <person name="Fiebig A."/>
        </authorList>
    </citation>
    <scope>NUCLEOTIDE SEQUENCE [LARGE SCALE GENOMIC DNA]</scope>
</reference>
<evidence type="ECO:0000313" key="2">
    <source>
        <dbReference type="Proteomes" id="UP001732700"/>
    </source>
</evidence>
<organism evidence="1 2">
    <name type="scientific">Avena sativa</name>
    <name type="common">Oat</name>
    <dbReference type="NCBI Taxonomy" id="4498"/>
    <lineage>
        <taxon>Eukaryota</taxon>
        <taxon>Viridiplantae</taxon>
        <taxon>Streptophyta</taxon>
        <taxon>Embryophyta</taxon>
        <taxon>Tracheophyta</taxon>
        <taxon>Spermatophyta</taxon>
        <taxon>Magnoliopsida</taxon>
        <taxon>Liliopsida</taxon>
        <taxon>Poales</taxon>
        <taxon>Poaceae</taxon>
        <taxon>BOP clade</taxon>
        <taxon>Pooideae</taxon>
        <taxon>Poodae</taxon>
        <taxon>Poeae</taxon>
        <taxon>Poeae Chloroplast Group 1 (Aveneae type)</taxon>
        <taxon>Aveninae</taxon>
        <taxon>Avena</taxon>
    </lineage>
</organism>
<protein>
    <submittedName>
        <fullName evidence="1">Uncharacterized protein</fullName>
    </submittedName>
</protein>
<keyword evidence="2" id="KW-1185">Reference proteome</keyword>
<accession>A0ACD5VWC6</accession>
<reference evidence="1" key="2">
    <citation type="submission" date="2025-09" db="UniProtKB">
        <authorList>
            <consortium name="EnsemblPlants"/>
        </authorList>
    </citation>
    <scope>IDENTIFICATION</scope>
</reference>
<dbReference type="EnsemblPlants" id="AVESA.00010b.r2.3DG0517150.2">
    <property type="protein sequence ID" value="AVESA.00010b.r2.3DG0517150.2.CDS"/>
    <property type="gene ID" value="AVESA.00010b.r2.3DG0517150"/>
</dbReference>
<sequence>MQVRTTLIGRKQVLSNSGIATILAVLITLITGGKDRCLDSEESGLVTALIGGVIGHYSCCNGDTWSSELGILSKSEPRIITTFKRVRKGTNGGVTIDGLLAAAAAGCSIGLAFVLIGFLTTQCAPDVFWRQLLVIPLATAAGLCGSLIDSLLGATVQYSGYCSVRKKVVGVDGPTVRRISGMNILDNNGVNVVSVFLTTLLTAFACTRIF</sequence>
<evidence type="ECO:0000313" key="1">
    <source>
        <dbReference type="EnsemblPlants" id="AVESA.00010b.r2.3DG0517150.2.CDS"/>
    </source>
</evidence>
<proteinExistence type="predicted"/>
<name>A0ACD5VWC6_AVESA</name>